<evidence type="ECO:0000313" key="2">
    <source>
        <dbReference type="Proteomes" id="UP000186781"/>
    </source>
</evidence>
<protein>
    <submittedName>
        <fullName evidence="1">Uncharacterized protein</fullName>
    </submittedName>
</protein>
<organism evidence="1 2">
    <name type="scientific">Actinomyces naeslundii</name>
    <dbReference type="NCBI Taxonomy" id="1655"/>
    <lineage>
        <taxon>Bacteria</taxon>
        <taxon>Bacillati</taxon>
        <taxon>Actinomycetota</taxon>
        <taxon>Actinomycetes</taxon>
        <taxon>Actinomycetales</taxon>
        <taxon>Actinomycetaceae</taxon>
        <taxon>Actinomyces</taxon>
    </lineage>
</organism>
<accession>A0ABX3F0E6</accession>
<dbReference type="EMBL" id="MSKX01000014">
    <property type="protein sequence ID" value="OLO84458.1"/>
    <property type="molecule type" value="Genomic_DNA"/>
</dbReference>
<dbReference type="RefSeq" id="WP_075407773.1">
    <property type="nucleotide sequence ID" value="NZ_JAPWCK010000007.1"/>
</dbReference>
<comment type="caution">
    <text evidence="1">The sequence shown here is derived from an EMBL/GenBank/DDBJ whole genome shotgun (WGS) entry which is preliminary data.</text>
</comment>
<proteinExistence type="predicted"/>
<dbReference type="Proteomes" id="UP000186781">
    <property type="component" value="Unassembled WGS sequence"/>
</dbReference>
<evidence type="ECO:0000313" key="1">
    <source>
        <dbReference type="EMBL" id="OLO84458.1"/>
    </source>
</evidence>
<gene>
    <name evidence="1" type="ORF">BKH13_04230</name>
</gene>
<keyword evidence="2" id="KW-1185">Reference proteome</keyword>
<reference evidence="1 2" key="1">
    <citation type="submission" date="2016-12" db="EMBL/GenBank/DDBJ databases">
        <title>Genomic comparison of strains in the 'Actinomyces naeslundii' group.</title>
        <authorList>
            <person name="Mughal S.R."/>
            <person name="Do T."/>
            <person name="Gilbert S.C."/>
            <person name="Witherden E.A."/>
            <person name="Didelot X."/>
            <person name="Beighton D."/>
        </authorList>
    </citation>
    <scope>NUCLEOTIDE SEQUENCE [LARGE SCALE GENOMIC DNA]</scope>
    <source>
        <strain evidence="1 2">WE6B-3</strain>
    </source>
</reference>
<sequence>MQHTTGLSVRQFAQLAQWITQSEPLHPVPAVLGVVGSLRATQIYLRHNLPQAAIGELLGVSQPTAPGPSRH</sequence>
<name>A0ABX3F0E6_ACTNA</name>